<name>A0AAV7MIB2_PLEWA</name>
<protein>
    <submittedName>
        <fullName evidence="1">Uncharacterized protein</fullName>
    </submittedName>
</protein>
<organism evidence="1 2">
    <name type="scientific">Pleurodeles waltl</name>
    <name type="common">Iberian ribbed newt</name>
    <dbReference type="NCBI Taxonomy" id="8319"/>
    <lineage>
        <taxon>Eukaryota</taxon>
        <taxon>Metazoa</taxon>
        <taxon>Chordata</taxon>
        <taxon>Craniata</taxon>
        <taxon>Vertebrata</taxon>
        <taxon>Euteleostomi</taxon>
        <taxon>Amphibia</taxon>
        <taxon>Batrachia</taxon>
        <taxon>Caudata</taxon>
        <taxon>Salamandroidea</taxon>
        <taxon>Salamandridae</taxon>
        <taxon>Pleurodelinae</taxon>
        <taxon>Pleurodeles</taxon>
    </lineage>
</organism>
<comment type="caution">
    <text evidence="1">The sequence shown here is derived from an EMBL/GenBank/DDBJ whole genome shotgun (WGS) entry which is preliminary data.</text>
</comment>
<evidence type="ECO:0000313" key="2">
    <source>
        <dbReference type="Proteomes" id="UP001066276"/>
    </source>
</evidence>
<dbReference type="AlphaFoldDB" id="A0AAV7MIB2"/>
<sequence>MLYPGALPLVWCVGFRIQTQERSCCRCKMDLAIPLRLLGLHVESLHFYCSPNGLLELSCACLRWALSGLHNRVIPVLRRLSPQLCGTAHRPRIIFITLMPRCCGPGEERWGHPLVTGHSSRLAGSPTQDGLSMACCCFVVTAGVLRHQIGQAAVRSSAIGQTVVCFTPAYDQTHTQAGRQSLWLDMVGYPVKLGLPLLLSWDLSGVNLKHLEG</sequence>
<keyword evidence="2" id="KW-1185">Reference proteome</keyword>
<accession>A0AAV7MIB2</accession>
<proteinExistence type="predicted"/>
<dbReference type="EMBL" id="JANPWB010000013">
    <property type="protein sequence ID" value="KAJ1103521.1"/>
    <property type="molecule type" value="Genomic_DNA"/>
</dbReference>
<dbReference type="Proteomes" id="UP001066276">
    <property type="component" value="Chromosome 9"/>
</dbReference>
<reference evidence="1" key="1">
    <citation type="journal article" date="2022" name="bioRxiv">
        <title>Sequencing and chromosome-scale assembly of the giantPleurodeles waltlgenome.</title>
        <authorList>
            <person name="Brown T."/>
            <person name="Elewa A."/>
            <person name="Iarovenko S."/>
            <person name="Subramanian E."/>
            <person name="Araus A.J."/>
            <person name="Petzold A."/>
            <person name="Susuki M."/>
            <person name="Suzuki K.-i.T."/>
            <person name="Hayashi T."/>
            <person name="Toyoda A."/>
            <person name="Oliveira C."/>
            <person name="Osipova E."/>
            <person name="Leigh N.D."/>
            <person name="Simon A."/>
            <person name="Yun M.H."/>
        </authorList>
    </citation>
    <scope>NUCLEOTIDE SEQUENCE</scope>
    <source>
        <strain evidence="1">20211129_DDA</strain>
        <tissue evidence="1">Liver</tissue>
    </source>
</reference>
<gene>
    <name evidence="1" type="ORF">NDU88_000943</name>
</gene>
<evidence type="ECO:0000313" key="1">
    <source>
        <dbReference type="EMBL" id="KAJ1103521.1"/>
    </source>
</evidence>